<name>A0A0N1HXP0_9EURO</name>
<sequence>MSYFSPNVNTGGGNTGEKSIWSPVSDSIQSPLSDVTSRSEQSKKRGTNNLHRPWRHSISHHHLAHASTSPSTTTVRQFNPGKQRLRLFIAAGLSWLVTVFFCLVLGLCLWGFSQLLLMKVWQVKMFNALIVLASLWLGNNLSGSLKDYALMARWRFLAMKARPIREADLLMHCESLRKVLKLLWTARPSSGWGISTTQLGCIVWLSINLALAVLVALLGLTYNIDTSLYPELRYGLVSIAKLNTIRDVWGAENPSFSAQLGAANSFGIQGQDYNFTDGPVPGQDGLHVWGSPYTPNIYANEDWTEMRYYFMDLNTENPNLSVLSKRYVAVHGNCTQYPIVSGGNGTNTRITYTDLRTNENVVLDAVRVGPGAVTYISALNSTCGPRCSEIFALQSGGDDIITEPSFYHCNATITPVQGLEYYTSAAENATAAKEYELPDDQARIMAGAIGWTGFNFTADDQYQYVRYTVDSWWSPNNPTNVSQMAGHIMEFAIEAVAALDNNGDRILTQGWYPVPSQIVNVEWKWAAILLAVIPGLHLLAMLMVVSWAGKAIIRDESCISVAKLWRPILGRLGDHGCLLTGDEICEHLGDIKVRYGVMDGFSRSGSRSRENDIAQGLRFENEIVGPHVRHVGMIEENDLAGDESAATGGIRRASIWQKTQVHFPEGLYDGAGYAEAGSSEDTDDDSRCRRKLPKTVCVNDRRIEMRQKLRLRRLRKKGKA</sequence>
<dbReference type="RefSeq" id="XP_018002795.1">
    <property type="nucleotide sequence ID" value="XM_018141752.1"/>
</dbReference>
<evidence type="ECO:0000313" key="3">
    <source>
        <dbReference type="EMBL" id="KPI42832.1"/>
    </source>
</evidence>
<keyword evidence="2" id="KW-1133">Transmembrane helix</keyword>
<comment type="caution">
    <text evidence="3">The sequence shown here is derived from an EMBL/GenBank/DDBJ whole genome shotgun (WGS) entry which is preliminary data.</text>
</comment>
<dbReference type="AlphaFoldDB" id="A0A0N1HXP0"/>
<reference evidence="3 4" key="1">
    <citation type="submission" date="2015-06" db="EMBL/GenBank/DDBJ databases">
        <title>Draft genome of the ant-associated black yeast Phialophora attae CBS 131958.</title>
        <authorList>
            <person name="Moreno L.F."/>
            <person name="Stielow B.J."/>
            <person name="de Hoog S."/>
            <person name="Vicente V.A."/>
            <person name="Weiss V.A."/>
            <person name="de Vries M."/>
            <person name="Cruz L.M."/>
            <person name="Souza E.M."/>
        </authorList>
    </citation>
    <scope>NUCLEOTIDE SEQUENCE [LARGE SCALE GENOMIC DNA]</scope>
    <source>
        <strain evidence="3 4">CBS 131958</strain>
    </source>
</reference>
<dbReference type="GeneID" id="28733632"/>
<keyword evidence="2" id="KW-0472">Membrane</keyword>
<dbReference type="EMBL" id="LFJN01000006">
    <property type="protein sequence ID" value="KPI42832.1"/>
    <property type="molecule type" value="Genomic_DNA"/>
</dbReference>
<proteinExistence type="predicted"/>
<feature type="transmembrane region" description="Helical" evidence="2">
    <location>
        <begin position="525"/>
        <end position="545"/>
    </location>
</feature>
<accession>A0A0N1HXP0</accession>
<feature type="compositionally biased region" description="Polar residues" evidence="1">
    <location>
        <begin position="22"/>
        <end position="39"/>
    </location>
</feature>
<organism evidence="3 4">
    <name type="scientific">Cyphellophora attinorum</name>
    <dbReference type="NCBI Taxonomy" id="1664694"/>
    <lineage>
        <taxon>Eukaryota</taxon>
        <taxon>Fungi</taxon>
        <taxon>Dikarya</taxon>
        <taxon>Ascomycota</taxon>
        <taxon>Pezizomycotina</taxon>
        <taxon>Eurotiomycetes</taxon>
        <taxon>Chaetothyriomycetidae</taxon>
        <taxon>Chaetothyriales</taxon>
        <taxon>Cyphellophoraceae</taxon>
        <taxon>Cyphellophora</taxon>
    </lineage>
</organism>
<keyword evidence="4" id="KW-1185">Reference proteome</keyword>
<feature type="transmembrane region" description="Helical" evidence="2">
    <location>
        <begin position="125"/>
        <end position="145"/>
    </location>
</feature>
<dbReference type="Proteomes" id="UP000038010">
    <property type="component" value="Unassembled WGS sequence"/>
</dbReference>
<evidence type="ECO:0000313" key="4">
    <source>
        <dbReference type="Proteomes" id="UP000038010"/>
    </source>
</evidence>
<evidence type="ECO:0000256" key="2">
    <source>
        <dbReference type="SAM" id="Phobius"/>
    </source>
</evidence>
<dbReference type="VEuPathDB" id="FungiDB:AB675_1831"/>
<feature type="transmembrane region" description="Helical" evidence="2">
    <location>
        <begin position="199"/>
        <end position="222"/>
    </location>
</feature>
<gene>
    <name evidence="3" type="ORF">AB675_1831</name>
</gene>
<evidence type="ECO:0000256" key="1">
    <source>
        <dbReference type="SAM" id="MobiDB-lite"/>
    </source>
</evidence>
<keyword evidence="2" id="KW-0812">Transmembrane</keyword>
<protein>
    <submittedName>
        <fullName evidence="3">Uncharacterized protein</fullName>
    </submittedName>
</protein>
<dbReference type="OrthoDB" id="3596604at2759"/>
<feature type="transmembrane region" description="Helical" evidence="2">
    <location>
        <begin position="87"/>
        <end position="113"/>
    </location>
</feature>
<feature type="region of interest" description="Disordered" evidence="1">
    <location>
        <begin position="1"/>
        <end position="52"/>
    </location>
</feature>